<dbReference type="AlphaFoldDB" id="A0A2J6X3D4"/>
<dbReference type="GO" id="GO:0032259">
    <property type="term" value="P:methylation"/>
    <property type="evidence" value="ECO:0007669"/>
    <property type="project" value="UniProtKB-KW"/>
</dbReference>
<evidence type="ECO:0000313" key="2">
    <source>
        <dbReference type="Proteomes" id="UP000243376"/>
    </source>
</evidence>
<feature type="non-terminal residue" evidence="1">
    <location>
        <position position="28"/>
    </location>
</feature>
<evidence type="ECO:0000313" key="1">
    <source>
        <dbReference type="EMBL" id="PMP79473.1"/>
    </source>
</evidence>
<name>A0A2J6X3D4_9CHLR</name>
<accession>A0A2J6X3D4</accession>
<dbReference type="GO" id="GO:0008168">
    <property type="term" value="F:methyltransferase activity"/>
    <property type="evidence" value="ECO:0007669"/>
    <property type="project" value="UniProtKB-KW"/>
</dbReference>
<gene>
    <name evidence="1" type="ORF">C0184_09915</name>
</gene>
<proteinExistence type="predicted"/>
<comment type="caution">
    <text evidence="1">The sequence shown here is derived from an EMBL/GenBank/DDBJ whole genome shotgun (WGS) entry which is preliminary data.</text>
</comment>
<sequence>MPDYLRPHLVVLPIHRAMIRSVEARLFA</sequence>
<dbReference type="Proteomes" id="UP000243376">
    <property type="component" value="Unassembled WGS sequence"/>
</dbReference>
<protein>
    <submittedName>
        <fullName evidence="1">Methyltransferase type 11</fullName>
    </submittedName>
</protein>
<keyword evidence="1" id="KW-0489">Methyltransferase</keyword>
<organism evidence="1 2">
    <name type="scientific">Chloroflexus aggregans</name>
    <dbReference type="NCBI Taxonomy" id="152260"/>
    <lineage>
        <taxon>Bacteria</taxon>
        <taxon>Bacillati</taxon>
        <taxon>Chloroflexota</taxon>
        <taxon>Chloroflexia</taxon>
        <taxon>Chloroflexales</taxon>
        <taxon>Chloroflexineae</taxon>
        <taxon>Chloroflexaceae</taxon>
        <taxon>Chloroflexus</taxon>
    </lineage>
</organism>
<reference evidence="1 2" key="1">
    <citation type="submission" date="2018-01" db="EMBL/GenBank/DDBJ databases">
        <title>Metagenomic assembled genomes from two thermal pools in the Uzon Caldera, Kamchatka, Russia.</title>
        <authorList>
            <person name="Wilkins L."/>
            <person name="Ettinger C."/>
        </authorList>
    </citation>
    <scope>NUCLEOTIDE SEQUENCE [LARGE SCALE GENOMIC DNA]</scope>
    <source>
        <strain evidence="1">ZAV-02</strain>
    </source>
</reference>
<dbReference type="EMBL" id="PNIQ01000664">
    <property type="protein sequence ID" value="PMP79473.1"/>
    <property type="molecule type" value="Genomic_DNA"/>
</dbReference>
<keyword evidence="1" id="KW-0808">Transferase</keyword>